<sequence length="66" mass="7174">MQPSDMGGLRQKDAARGWAREAQDCSAGSLYRRAFRGECDNLTALQKKQQAHDIEPDGGPPGVNSE</sequence>
<evidence type="ECO:0000256" key="1">
    <source>
        <dbReference type="SAM" id="MobiDB-lite"/>
    </source>
</evidence>
<comment type="caution">
    <text evidence="2">The sequence shown here is derived from an EMBL/GenBank/DDBJ whole genome shotgun (WGS) entry which is preliminary data.</text>
</comment>
<dbReference type="AlphaFoldDB" id="A0A4Y3WGH8"/>
<gene>
    <name evidence="2" type="ORF">NWI01_31930</name>
</gene>
<evidence type="ECO:0000313" key="2">
    <source>
        <dbReference type="EMBL" id="GEC17301.1"/>
    </source>
</evidence>
<dbReference type="EMBL" id="BJNF01000101">
    <property type="protein sequence ID" value="GEC17301.1"/>
    <property type="molecule type" value="Genomic_DNA"/>
</dbReference>
<proteinExistence type="predicted"/>
<evidence type="ECO:0000313" key="3">
    <source>
        <dbReference type="Proteomes" id="UP000318825"/>
    </source>
</evidence>
<dbReference type="Proteomes" id="UP000318825">
    <property type="component" value="Unassembled WGS sequence"/>
</dbReference>
<protein>
    <submittedName>
        <fullName evidence="2">Uncharacterized protein</fullName>
    </submittedName>
</protein>
<organism evidence="2 3">
    <name type="scientific">Nitrobacter winogradskyi</name>
    <name type="common">Nitrobacter agilis</name>
    <dbReference type="NCBI Taxonomy" id="913"/>
    <lineage>
        <taxon>Bacteria</taxon>
        <taxon>Pseudomonadati</taxon>
        <taxon>Pseudomonadota</taxon>
        <taxon>Alphaproteobacteria</taxon>
        <taxon>Hyphomicrobiales</taxon>
        <taxon>Nitrobacteraceae</taxon>
        <taxon>Nitrobacter</taxon>
    </lineage>
</organism>
<feature type="region of interest" description="Disordered" evidence="1">
    <location>
        <begin position="1"/>
        <end position="23"/>
    </location>
</feature>
<feature type="region of interest" description="Disordered" evidence="1">
    <location>
        <begin position="47"/>
        <end position="66"/>
    </location>
</feature>
<reference evidence="2 3" key="1">
    <citation type="submission" date="2019-06" db="EMBL/GenBank/DDBJ databases">
        <title>Whole genome shotgun sequence of Nitrobacter winogradskyi NBRC 14297.</title>
        <authorList>
            <person name="Hosoyama A."/>
            <person name="Uohara A."/>
            <person name="Ohji S."/>
            <person name="Ichikawa N."/>
        </authorList>
    </citation>
    <scope>NUCLEOTIDE SEQUENCE [LARGE SCALE GENOMIC DNA]</scope>
    <source>
        <strain evidence="2 3">NBRC 14297</strain>
    </source>
</reference>
<accession>A0A4Y3WGH8</accession>
<name>A0A4Y3WGH8_NITWI</name>
<feature type="compositionally biased region" description="Basic and acidic residues" evidence="1">
    <location>
        <begin position="10"/>
        <end position="23"/>
    </location>
</feature>